<dbReference type="OrthoDB" id="9794577at2"/>
<dbReference type="RefSeq" id="WP_153737910.1">
    <property type="nucleotide sequence ID" value="NZ_WJNG01000015.1"/>
</dbReference>
<dbReference type="GO" id="GO:0016887">
    <property type="term" value="F:ATP hydrolysis activity"/>
    <property type="evidence" value="ECO:0007669"/>
    <property type="project" value="TreeGrafter"/>
</dbReference>
<accession>A0A6A8DIM4</accession>
<dbReference type="InterPro" id="IPR025669">
    <property type="entry name" value="AAA_dom"/>
</dbReference>
<dbReference type="GO" id="GO:0005524">
    <property type="term" value="F:ATP binding"/>
    <property type="evidence" value="ECO:0007669"/>
    <property type="project" value="TreeGrafter"/>
</dbReference>
<dbReference type="InterPro" id="IPR027417">
    <property type="entry name" value="P-loop_NTPase"/>
</dbReference>
<dbReference type="PANTHER" id="PTHR43384">
    <property type="entry name" value="SEPTUM SITE-DETERMINING PROTEIN MIND HOMOLOG, CHLOROPLASTIC-RELATED"/>
    <property type="match status" value="1"/>
</dbReference>
<evidence type="ECO:0000313" key="2">
    <source>
        <dbReference type="EMBL" id="MRH44306.1"/>
    </source>
</evidence>
<dbReference type="AlphaFoldDB" id="A0A6A8DIM4"/>
<sequence length="394" mass="45483">MSVEWYFYSDINASAKEIETILKQRQFTLKRIHKLEDLHLRLRQTKNSVLFLKANTVYNVYDLCQEISAQYPHAYIIIIVPDNMENTKKAMHVGASNILRFSSELEETKEVIIHAQKYMYYRSKHEDLATFDLEHKNSKVIAVTSPKGGIGRTTLAVNLAAAFTKQGEKVALVDANLQFGEVAIYCDIKPKETIYEWIKEGYDREDYTIQDYLTKHESGVHVLAAPPRPEFFESITEEHFNTAIDELRKMFSIIIIDTPAYLSEIHVSCLEQSNEIILLTTSSLPVLRSSKLYIDTLETMQLQEKVKLVVNRQNKKSFDTKKIEELLEKDIFASLPDQENVVNNSINQGVPFVLDQTRSPLTKAVMTLMNKLIVQTEPKIEPRKKQKRWFSVTN</sequence>
<keyword evidence="3" id="KW-1185">Reference proteome</keyword>
<dbReference type="Pfam" id="PF13614">
    <property type="entry name" value="AAA_31"/>
    <property type="match status" value="1"/>
</dbReference>
<evidence type="ECO:0000259" key="1">
    <source>
        <dbReference type="Pfam" id="PF13614"/>
    </source>
</evidence>
<dbReference type="SUPFAM" id="SSF52540">
    <property type="entry name" value="P-loop containing nucleoside triphosphate hydrolases"/>
    <property type="match status" value="1"/>
</dbReference>
<dbReference type="GO" id="GO:0051782">
    <property type="term" value="P:negative regulation of cell division"/>
    <property type="evidence" value="ECO:0007669"/>
    <property type="project" value="TreeGrafter"/>
</dbReference>
<feature type="domain" description="AAA" evidence="1">
    <location>
        <begin position="138"/>
        <end position="305"/>
    </location>
</feature>
<dbReference type="InterPro" id="IPR050625">
    <property type="entry name" value="ParA/MinD_ATPase"/>
</dbReference>
<protein>
    <submittedName>
        <fullName evidence="2">AAA family ATPase</fullName>
    </submittedName>
</protein>
<gene>
    <name evidence="2" type="ORF">GH741_16810</name>
</gene>
<dbReference type="Gene3D" id="3.40.50.300">
    <property type="entry name" value="P-loop containing nucleotide triphosphate hydrolases"/>
    <property type="match status" value="1"/>
</dbReference>
<dbReference type="EMBL" id="WJNG01000015">
    <property type="protein sequence ID" value="MRH44306.1"/>
    <property type="molecule type" value="Genomic_DNA"/>
</dbReference>
<proteinExistence type="predicted"/>
<evidence type="ECO:0000313" key="3">
    <source>
        <dbReference type="Proteomes" id="UP000799092"/>
    </source>
</evidence>
<organism evidence="2 3">
    <name type="scientific">Aquibacillus halophilus</name>
    <dbReference type="NCBI Taxonomy" id="930132"/>
    <lineage>
        <taxon>Bacteria</taxon>
        <taxon>Bacillati</taxon>
        <taxon>Bacillota</taxon>
        <taxon>Bacilli</taxon>
        <taxon>Bacillales</taxon>
        <taxon>Bacillaceae</taxon>
        <taxon>Aquibacillus</taxon>
    </lineage>
</organism>
<reference evidence="2" key="1">
    <citation type="submission" date="2019-11" db="EMBL/GenBank/DDBJ databases">
        <authorList>
            <person name="Li J."/>
        </authorList>
    </citation>
    <scope>NUCLEOTIDE SEQUENCE</scope>
    <source>
        <strain evidence="2">B6B</strain>
    </source>
</reference>
<dbReference type="GO" id="GO:0009898">
    <property type="term" value="C:cytoplasmic side of plasma membrane"/>
    <property type="evidence" value="ECO:0007669"/>
    <property type="project" value="TreeGrafter"/>
</dbReference>
<dbReference type="PANTHER" id="PTHR43384:SF13">
    <property type="entry name" value="SLR0110 PROTEIN"/>
    <property type="match status" value="1"/>
</dbReference>
<dbReference type="GO" id="GO:0005829">
    <property type="term" value="C:cytosol"/>
    <property type="evidence" value="ECO:0007669"/>
    <property type="project" value="TreeGrafter"/>
</dbReference>
<dbReference type="Proteomes" id="UP000799092">
    <property type="component" value="Unassembled WGS sequence"/>
</dbReference>
<comment type="caution">
    <text evidence="2">The sequence shown here is derived from an EMBL/GenBank/DDBJ whole genome shotgun (WGS) entry which is preliminary data.</text>
</comment>
<name>A0A6A8DIM4_9BACI</name>